<evidence type="ECO:0000256" key="5">
    <source>
        <dbReference type="ARBA" id="ARBA00022692"/>
    </source>
</evidence>
<organism evidence="9 10">
    <name type="scientific">Enterocloster asparagiformis</name>
    <dbReference type="NCBI Taxonomy" id="333367"/>
    <lineage>
        <taxon>Bacteria</taxon>
        <taxon>Bacillati</taxon>
        <taxon>Bacillota</taxon>
        <taxon>Clostridia</taxon>
        <taxon>Lachnospirales</taxon>
        <taxon>Lachnospiraceae</taxon>
        <taxon>Enterocloster</taxon>
    </lineage>
</organism>
<evidence type="ECO:0000256" key="8">
    <source>
        <dbReference type="SAM" id="Phobius"/>
    </source>
</evidence>
<dbReference type="AlphaFoldDB" id="A0A413FCE3"/>
<comment type="similarity">
    <text evidence="2">Belongs to the binding-protein-dependent transport system permease family. FecCD subfamily.</text>
</comment>
<dbReference type="Proteomes" id="UP000283880">
    <property type="component" value="Unassembled WGS sequence"/>
</dbReference>
<evidence type="ECO:0000256" key="6">
    <source>
        <dbReference type="ARBA" id="ARBA00022989"/>
    </source>
</evidence>
<dbReference type="SUPFAM" id="SSF81345">
    <property type="entry name" value="ABC transporter involved in vitamin B12 uptake, BtuC"/>
    <property type="match status" value="1"/>
</dbReference>
<dbReference type="Pfam" id="PF01032">
    <property type="entry name" value="FecCD"/>
    <property type="match status" value="1"/>
</dbReference>
<evidence type="ECO:0000256" key="1">
    <source>
        <dbReference type="ARBA" id="ARBA00004651"/>
    </source>
</evidence>
<dbReference type="Gene3D" id="1.10.3470.10">
    <property type="entry name" value="ABC transporter involved in vitamin B12 uptake, BtuC"/>
    <property type="match status" value="1"/>
</dbReference>
<evidence type="ECO:0000256" key="3">
    <source>
        <dbReference type="ARBA" id="ARBA00022448"/>
    </source>
</evidence>
<dbReference type="PANTHER" id="PTHR30472:SF19">
    <property type="entry name" value="PETROBACTIN IMPORT SYSTEM PERMEASE PROTEIN YCLO"/>
    <property type="match status" value="1"/>
</dbReference>
<feature type="transmembrane region" description="Helical" evidence="8">
    <location>
        <begin position="51"/>
        <end position="72"/>
    </location>
</feature>
<dbReference type="InterPro" id="IPR000522">
    <property type="entry name" value="ABC_transptr_permease_BtuC"/>
</dbReference>
<sequence>MNTAAVRANRRKLLILAAIVLLCAAGYMLVNVNFSNPKLLAYAMKIRTPKLIVMLITAFAIGGASIVFQSIINNTIVTPCLLGMNSLYTLIHTAVVFFLGSASVVASNANLSFAVDVVLMGIAATVIYSWIFKKTKHNVLYVLLVGTVLTSFFGSIQTTLTRVMDPNEYDSLLNTLVASFSNINSEIIVFSLILLASVIFALRRELALLDVLTLGKEQAINLGVDYDRCIRRLLLGVTLCIAVATAMVGPISFLGLIIANLSRQLLKTFRHTQLVLGSALFGMIVLVGGQLIVEHVYSYSVPVSVFITVGGGLYFLYLLLTRKKV</sequence>
<dbReference type="OrthoDB" id="9796260at2"/>
<dbReference type="GO" id="GO:0005886">
    <property type="term" value="C:plasma membrane"/>
    <property type="evidence" value="ECO:0007669"/>
    <property type="project" value="UniProtKB-SubCell"/>
</dbReference>
<feature type="transmembrane region" description="Helical" evidence="8">
    <location>
        <begin position="138"/>
        <end position="160"/>
    </location>
</feature>
<dbReference type="InterPro" id="IPR037294">
    <property type="entry name" value="ABC_BtuC-like"/>
</dbReference>
<dbReference type="PANTHER" id="PTHR30472">
    <property type="entry name" value="FERRIC ENTEROBACTIN TRANSPORT SYSTEM PERMEASE PROTEIN"/>
    <property type="match status" value="1"/>
</dbReference>
<protein>
    <submittedName>
        <fullName evidence="9">CRISPR-associated protein Cas5</fullName>
    </submittedName>
</protein>
<keyword evidence="3" id="KW-0813">Transport</keyword>
<dbReference type="GO" id="GO:0033214">
    <property type="term" value="P:siderophore-iron import into cell"/>
    <property type="evidence" value="ECO:0007669"/>
    <property type="project" value="TreeGrafter"/>
</dbReference>
<dbReference type="GO" id="GO:0022857">
    <property type="term" value="F:transmembrane transporter activity"/>
    <property type="evidence" value="ECO:0007669"/>
    <property type="project" value="InterPro"/>
</dbReference>
<evidence type="ECO:0000256" key="2">
    <source>
        <dbReference type="ARBA" id="ARBA00007935"/>
    </source>
</evidence>
<evidence type="ECO:0000313" key="9">
    <source>
        <dbReference type="EMBL" id="RGX27280.1"/>
    </source>
</evidence>
<feature type="transmembrane region" description="Helical" evidence="8">
    <location>
        <begin position="87"/>
        <end position="106"/>
    </location>
</feature>
<feature type="transmembrane region" description="Helical" evidence="8">
    <location>
        <begin position="172"/>
        <end position="202"/>
    </location>
</feature>
<comment type="caution">
    <text evidence="9">The sequence shown here is derived from an EMBL/GenBank/DDBJ whole genome shotgun (WGS) entry which is preliminary data.</text>
</comment>
<feature type="transmembrane region" description="Helical" evidence="8">
    <location>
        <begin position="274"/>
        <end position="293"/>
    </location>
</feature>
<reference evidence="9 10" key="1">
    <citation type="submission" date="2018-08" db="EMBL/GenBank/DDBJ databases">
        <title>A genome reference for cultivated species of the human gut microbiota.</title>
        <authorList>
            <person name="Zou Y."/>
            <person name="Xue W."/>
            <person name="Luo G."/>
        </authorList>
    </citation>
    <scope>NUCLEOTIDE SEQUENCE [LARGE SCALE GENOMIC DNA]</scope>
    <source>
        <strain evidence="9 10">AF04-15</strain>
    </source>
</reference>
<keyword evidence="7 8" id="KW-0472">Membrane</keyword>
<feature type="transmembrane region" description="Helical" evidence="8">
    <location>
        <begin position="299"/>
        <end position="320"/>
    </location>
</feature>
<name>A0A413FCE3_9FIRM</name>
<dbReference type="CDD" id="cd06550">
    <property type="entry name" value="TM_ABC_iron-siderophores_like"/>
    <property type="match status" value="1"/>
</dbReference>
<evidence type="ECO:0000256" key="4">
    <source>
        <dbReference type="ARBA" id="ARBA00022475"/>
    </source>
</evidence>
<evidence type="ECO:0000313" key="10">
    <source>
        <dbReference type="Proteomes" id="UP000283880"/>
    </source>
</evidence>
<keyword evidence="6 8" id="KW-1133">Transmembrane helix</keyword>
<keyword evidence="4" id="KW-1003">Cell membrane</keyword>
<dbReference type="RefSeq" id="WP_117777624.1">
    <property type="nucleotide sequence ID" value="NZ_BAABXR010000001.1"/>
</dbReference>
<feature type="transmembrane region" description="Helical" evidence="8">
    <location>
        <begin position="233"/>
        <end position="262"/>
    </location>
</feature>
<comment type="subcellular location">
    <subcellularLocation>
        <location evidence="1">Cell membrane</location>
        <topology evidence="1">Multi-pass membrane protein</topology>
    </subcellularLocation>
</comment>
<gene>
    <name evidence="9" type="ORF">DWV29_16575</name>
</gene>
<feature type="transmembrane region" description="Helical" evidence="8">
    <location>
        <begin position="113"/>
        <end position="132"/>
    </location>
</feature>
<accession>A0A413FCE3</accession>
<proteinExistence type="inferred from homology"/>
<evidence type="ECO:0000256" key="7">
    <source>
        <dbReference type="ARBA" id="ARBA00023136"/>
    </source>
</evidence>
<dbReference type="EMBL" id="QSBM01000013">
    <property type="protein sequence ID" value="RGX27280.1"/>
    <property type="molecule type" value="Genomic_DNA"/>
</dbReference>
<feature type="transmembrane region" description="Helical" evidence="8">
    <location>
        <begin position="12"/>
        <end position="30"/>
    </location>
</feature>
<keyword evidence="5 8" id="KW-0812">Transmembrane</keyword>